<reference evidence="7 8" key="1">
    <citation type="submission" date="2014-08" db="EMBL/GenBank/DDBJ databases">
        <title>Porphyromonas gingivicanis strain:COT-022_OH1391 Genome sequencing.</title>
        <authorList>
            <person name="Wallis C."/>
            <person name="Deusch O."/>
            <person name="O'Flynn C."/>
            <person name="Davis I."/>
            <person name="Jospin G."/>
            <person name="Darling A.E."/>
            <person name="Coil D.A."/>
            <person name="Alexiev A."/>
            <person name="Horsfall A."/>
            <person name="Kirkwood N."/>
            <person name="Harris S."/>
            <person name="Eisen J.A."/>
        </authorList>
    </citation>
    <scope>NUCLEOTIDE SEQUENCE [LARGE SCALE GENOMIC DNA]</scope>
    <source>
        <strain evidence="8">COT-022 OH1391</strain>
    </source>
</reference>
<dbReference type="GO" id="GO:0003729">
    <property type="term" value="F:mRNA binding"/>
    <property type="evidence" value="ECO:0007669"/>
    <property type="project" value="TreeGrafter"/>
</dbReference>
<name>A0A0A2G400_9PORP</name>
<evidence type="ECO:0000256" key="1">
    <source>
        <dbReference type="ARBA" id="ARBA00007197"/>
    </source>
</evidence>
<protein>
    <recommendedName>
        <fullName evidence="4">Large ribosomal subunit protein bL12</fullName>
    </recommendedName>
</protein>
<accession>A0A0A2G400</accession>
<dbReference type="InterPro" id="IPR014719">
    <property type="entry name" value="Ribosomal_bL12_C/ClpS-like"/>
</dbReference>
<dbReference type="FunFam" id="3.30.1390.10:FF:000001">
    <property type="entry name" value="50S ribosomal protein L7/L12"/>
    <property type="match status" value="1"/>
</dbReference>
<dbReference type="GO" id="GO:0022625">
    <property type="term" value="C:cytosolic large ribosomal subunit"/>
    <property type="evidence" value="ECO:0007669"/>
    <property type="project" value="TreeGrafter"/>
</dbReference>
<evidence type="ECO:0000256" key="2">
    <source>
        <dbReference type="ARBA" id="ARBA00022980"/>
    </source>
</evidence>
<feature type="domain" description="Large ribosomal subunit protein bL12 oligomerization" evidence="6">
    <location>
        <begin position="4"/>
        <end position="51"/>
    </location>
</feature>
<gene>
    <name evidence="4" type="primary">rplL</name>
    <name evidence="7" type="ORF">HQ36_08700</name>
</gene>
<keyword evidence="2 4" id="KW-0689">Ribosomal protein</keyword>
<dbReference type="Gene3D" id="3.30.1390.10">
    <property type="match status" value="1"/>
</dbReference>
<evidence type="ECO:0000259" key="6">
    <source>
        <dbReference type="Pfam" id="PF16320"/>
    </source>
</evidence>
<dbReference type="InterPro" id="IPR000206">
    <property type="entry name" value="Ribosomal_bL12"/>
</dbReference>
<feature type="domain" description="Large ribosomal subunit protein bL12 C-terminal" evidence="5">
    <location>
        <begin position="59"/>
        <end position="125"/>
    </location>
</feature>
<dbReference type="InterPro" id="IPR008932">
    <property type="entry name" value="Ribosomal_bL12_oligo"/>
</dbReference>
<dbReference type="SUPFAM" id="SSF48300">
    <property type="entry name" value="Ribosomal protein L7/12, oligomerisation (N-terminal) domain"/>
    <property type="match status" value="1"/>
</dbReference>
<dbReference type="GO" id="GO:0003735">
    <property type="term" value="F:structural constituent of ribosome"/>
    <property type="evidence" value="ECO:0007669"/>
    <property type="project" value="InterPro"/>
</dbReference>
<dbReference type="Pfam" id="PF00542">
    <property type="entry name" value="Ribosomal_L12"/>
    <property type="match status" value="1"/>
</dbReference>
<evidence type="ECO:0000313" key="8">
    <source>
        <dbReference type="Proteomes" id="UP000030134"/>
    </source>
</evidence>
<comment type="subunit">
    <text evidence="4">Homodimer. Part of the ribosomal stalk of the 50S ribosomal subunit. Forms a multimeric L10(L12)X complex, where L10 forms an elongated spine to which 2 to 4 L12 dimers bind in a sequential fashion. Binds GTP-bound translation factors.</text>
</comment>
<sequence length="125" mass="12761">MADIKAIAEQLVNLTVKEVSELATILKEEYGIEPAAAAVAVAAAPGAGAAAEAEEKTSFDVVLKSFGSAKLQVVKAVKEHCGLGLKEAKDIVDAVPATLKEGVDKATADAMKAALEEAGAEVELK</sequence>
<evidence type="ECO:0000256" key="4">
    <source>
        <dbReference type="HAMAP-Rule" id="MF_00368"/>
    </source>
</evidence>
<dbReference type="NCBIfam" id="TIGR00855">
    <property type="entry name" value="L12"/>
    <property type="match status" value="1"/>
</dbReference>
<evidence type="ECO:0000259" key="5">
    <source>
        <dbReference type="Pfam" id="PF00542"/>
    </source>
</evidence>
<dbReference type="InterPro" id="IPR013823">
    <property type="entry name" value="Ribosomal_bL12_C"/>
</dbReference>
<dbReference type="CDD" id="cd00387">
    <property type="entry name" value="Ribosomal_L7_L12"/>
    <property type="match status" value="1"/>
</dbReference>
<dbReference type="eggNOG" id="COG0222">
    <property type="taxonomic scope" value="Bacteria"/>
</dbReference>
<comment type="similarity">
    <text evidence="1 4">Belongs to the bacterial ribosomal protein bL12 family.</text>
</comment>
<dbReference type="PANTHER" id="PTHR45987">
    <property type="entry name" value="39S RIBOSOMAL PROTEIN L12"/>
    <property type="match status" value="1"/>
</dbReference>
<dbReference type="Pfam" id="PF16320">
    <property type="entry name" value="Ribosomal_L12_N"/>
    <property type="match status" value="1"/>
</dbReference>
<dbReference type="Proteomes" id="UP000030134">
    <property type="component" value="Unassembled WGS sequence"/>
</dbReference>
<dbReference type="AlphaFoldDB" id="A0A0A2G400"/>
<dbReference type="InterPro" id="IPR036235">
    <property type="entry name" value="Ribosomal_bL12_oligo_N_sf"/>
</dbReference>
<keyword evidence="8" id="KW-1185">Reference proteome</keyword>
<organism evidence="7 8">
    <name type="scientific">Porphyromonas gingivicanis</name>
    <dbReference type="NCBI Taxonomy" id="266762"/>
    <lineage>
        <taxon>Bacteria</taxon>
        <taxon>Pseudomonadati</taxon>
        <taxon>Bacteroidota</taxon>
        <taxon>Bacteroidia</taxon>
        <taxon>Bacteroidales</taxon>
        <taxon>Porphyromonadaceae</taxon>
        <taxon>Porphyromonas</taxon>
    </lineage>
</organism>
<comment type="caution">
    <text evidence="7">The sequence shown here is derived from an EMBL/GenBank/DDBJ whole genome shotgun (WGS) entry which is preliminary data.</text>
</comment>
<dbReference type="OrthoDB" id="9811748at2"/>
<proteinExistence type="inferred from homology"/>
<comment type="function">
    <text evidence="4">Forms part of the ribosomal stalk which helps the ribosome interact with GTP-bound translation factors. Is thus essential for accurate translation.</text>
</comment>
<dbReference type="EMBL" id="JQZW01000019">
    <property type="protein sequence ID" value="KGN97090.1"/>
    <property type="molecule type" value="Genomic_DNA"/>
</dbReference>
<dbReference type="STRING" id="266762.HQ36_08700"/>
<dbReference type="RefSeq" id="WP_025843588.1">
    <property type="nucleotide sequence ID" value="NZ_JQZW01000019.1"/>
</dbReference>
<dbReference type="PANTHER" id="PTHR45987:SF4">
    <property type="entry name" value="LARGE RIBOSOMAL SUBUNIT PROTEIN BL12M"/>
    <property type="match status" value="1"/>
</dbReference>
<evidence type="ECO:0000256" key="3">
    <source>
        <dbReference type="ARBA" id="ARBA00023274"/>
    </source>
</evidence>
<dbReference type="Gene3D" id="1.20.5.710">
    <property type="entry name" value="Single helix bin"/>
    <property type="match status" value="1"/>
</dbReference>
<dbReference type="GO" id="GO:0006412">
    <property type="term" value="P:translation"/>
    <property type="evidence" value="ECO:0007669"/>
    <property type="project" value="UniProtKB-UniRule"/>
</dbReference>
<evidence type="ECO:0000313" key="7">
    <source>
        <dbReference type="EMBL" id="KGN97090.1"/>
    </source>
</evidence>
<dbReference type="HAMAP" id="MF_00368">
    <property type="entry name" value="Ribosomal_bL12"/>
    <property type="match status" value="1"/>
</dbReference>
<dbReference type="SUPFAM" id="SSF54736">
    <property type="entry name" value="ClpS-like"/>
    <property type="match status" value="1"/>
</dbReference>
<keyword evidence="3 4" id="KW-0687">Ribonucleoprotein</keyword>